<dbReference type="AlphaFoldDB" id="A0A5C3P8Q1"/>
<accession>A0A5C3P8Q1</accession>
<organism evidence="1 2">
    <name type="scientific">Polyporus arcularius HHB13444</name>
    <dbReference type="NCBI Taxonomy" id="1314778"/>
    <lineage>
        <taxon>Eukaryota</taxon>
        <taxon>Fungi</taxon>
        <taxon>Dikarya</taxon>
        <taxon>Basidiomycota</taxon>
        <taxon>Agaricomycotina</taxon>
        <taxon>Agaricomycetes</taxon>
        <taxon>Polyporales</taxon>
        <taxon>Polyporaceae</taxon>
        <taxon>Polyporus</taxon>
    </lineage>
</organism>
<sequence>MLHPSAREFARKIYRTLGCLSRTAARRRDKHRRFRTTLSPLSPAVRTSIAELQPRLLSAGSCCLQATRYGGCVPGLGKLEYSLQCYHRGAIKVPTRNLRRPEAADERSGGYTVSMLPLLKELPSKTSSRNSTLSWLGTDQH</sequence>
<dbReference type="EMBL" id="ML211284">
    <property type="protein sequence ID" value="TFK84948.1"/>
    <property type="molecule type" value="Genomic_DNA"/>
</dbReference>
<name>A0A5C3P8Q1_9APHY</name>
<dbReference type="InParanoid" id="A0A5C3P8Q1"/>
<gene>
    <name evidence="1" type="ORF">K466DRAFT_207795</name>
</gene>
<keyword evidence="2" id="KW-1185">Reference proteome</keyword>
<dbReference type="Proteomes" id="UP000308197">
    <property type="component" value="Unassembled WGS sequence"/>
</dbReference>
<evidence type="ECO:0000313" key="2">
    <source>
        <dbReference type="Proteomes" id="UP000308197"/>
    </source>
</evidence>
<reference evidence="1 2" key="1">
    <citation type="journal article" date="2019" name="Nat. Ecol. Evol.">
        <title>Megaphylogeny resolves global patterns of mushroom evolution.</title>
        <authorList>
            <person name="Varga T."/>
            <person name="Krizsan K."/>
            <person name="Foldi C."/>
            <person name="Dima B."/>
            <person name="Sanchez-Garcia M."/>
            <person name="Sanchez-Ramirez S."/>
            <person name="Szollosi G.J."/>
            <person name="Szarkandi J.G."/>
            <person name="Papp V."/>
            <person name="Albert L."/>
            <person name="Andreopoulos W."/>
            <person name="Angelini C."/>
            <person name="Antonin V."/>
            <person name="Barry K.W."/>
            <person name="Bougher N.L."/>
            <person name="Buchanan P."/>
            <person name="Buyck B."/>
            <person name="Bense V."/>
            <person name="Catcheside P."/>
            <person name="Chovatia M."/>
            <person name="Cooper J."/>
            <person name="Damon W."/>
            <person name="Desjardin D."/>
            <person name="Finy P."/>
            <person name="Geml J."/>
            <person name="Haridas S."/>
            <person name="Hughes K."/>
            <person name="Justo A."/>
            <person name="Karasinski D."/>
            <person name="Kautmanova I."/>
            <person name="Kiss B."/>
            <person name="Kocsube S."/>
            <person name="Kotiranta H."/>
            <person name="LaButti K.M."/>
            <person name="Lechner B.E."/>
            <person name="Liimatainen K."/>
            <person name="Lipzen A."/>
            <person name="Lukacs Z."/>
            <person name="Mihaltcheva S."/>
            <person name="Morgado L.N."/>
            <person name="Niskanen T."/>
            <person name="Noordeloos M.E."/>
            <person name="Ohm R.A."/>
            <person name="Ortiz-Santana B."/>
            <person name="Ovrebo C."/>
            <person name="Racz N."/>
            <person name="Riley R."/>
            <person name="Savchenko A."/>
            <person name="Shiryaev A."/>
            <person name="Soop K."/>
            <person name="Spirin V."/>
            <person name="Szebenyi C."/>
            <person name="Tomsovsky M."/>
            <person name="Tulloss R.E."/>
            <person name="Uehling J."/>
            <person name="Grigoriev I.V."/>
            <person name="Vagvolgyi C."/>
            <person name="Papp T."/>
            <person name="Martin F.M."/>
            <person name="Miettinen O."/>
            <person name="Hibbett D.S."/>
            <person name="Nagy L.G."/>
        </authorList>
    </citation>
    <scope>NUCLEOTIDE SEQUENCE [LARGE SCALE GENOMIC DNA]</scope>
    <source>
        <strain evidence="1 2">HHB13444</strain>
    </source>
</reference>
<proteinExistence type="predicted"/>
<protein>
    <submittedName>
        <fullName evidence="1">Uncharacterized protein</fullName>
    </submittedName>
</protein>
<evidence type="ECO:0000313" key="1">
    <source>
        <dbReference type="EMBL" id="TFK84948.1"/>
    </source>
</evidence>